<dbReference type="EMBL" id="CP000916">
    <property type="protein sequence ID" value="ACM23012.1"/>
    <property type="molecule type" value="Genomic_DNA"/>
</dbReference>
<dbReference type="Gene3D" id="3.40.1000.20">
    <property type="entry name" value="TM1622-like"/>
    <property type="match status" value="1"/>
</dbReference>
<gene>
    <name evidence="1" type="ordered locus">CTN_0836</name>
</gene>
<accession>B9K7S9</accession>
<organism evidence="1 2">
    <name type="scientific">Thermotoga neapolitana (strain ATCC 49049 / DSM 4359 / NBRC 107923 / NS-E)</name>
    <dbReference type="NCBI Taxonomy" id="309803"/>
    <lineage>
        <taxon>Bacteria</taxon>
        <taxon>Thermotogati</taxon>
        <taxon>Thermotogota</taxon>
        <taxon>Thermotogae</taxon>
        <taxon>Thermotogales</taxon>
        <taxon>Thermotogaceae</taxon>
        <taxon>Thermotoga</taxon>
    </lineage>
</organism>
<dbReference type="AlphaFoldDB" id="B9K7S9"/>
<protein>
    <recommendedName>
        <fullName evidence="3">Lipoprotein</fullName>
    </recommendedName>
</protein>
<name>B9K7S9_THENN</name>
<evidence type="ECO:0008006" key="3">
    <source>
        <dbReference type="Google" id="ProtNLM"/>
    </source>
</evidence>
<dbReference type="STRING" id="309803.CTN_0836"/>
<dbReference type="HOGENOM" id="CLU_1668574_0_0_0"/>
<keyword evidence="2" id="KW-1185">Reference proteome</keyword>
<reference evidence="1 2" key="1">
    <citation type="journal article" date="2009" name="Biosci. Biotechnol. Biochem.">
        <title>WeGAS: a web-based microbial genome annotation system.</title>
        <authorList>
            <person name="Lee D."/>
            <person name="Seo H."/>
            <person name="Park C."/>
            <person name="Park K."/>
        </authorList>
    </citation>
    <scope>NUCLEOTIDE SEQUENCE [LARGE SCALE GENOMIC DNA]</scope>
    <source>
        <strain evidence="2">ATCC 49049 / DSM 4359 / NBRC 107923 / NS-E</strain>
    </source>
</reference>
<proteinExistence type="predicted"/>
<dbReference type="KEGG" id="tna:CTN_0836"/>
<dbReference type="InterPro" id="IPR035951">
    <property type="entry name" value="TM1622-like_sf"/>
</dbReference>
<dbReference type="Pfam" id="PF11586">
    <property type="entry name" value="DUF3242"/>
    <property type="match status" value="1"/>
</dbReference>
<dbReference type="InterPro" id="IPR021636">
    <property type="entry name" value="DUF3242"/>
</dbReference>
<evidence type="ECO:0000313" key="2">
    <source>
        <dbReference type="Proteomes" id="UP000000445"/>
    </source>
</evidence>
<dbReference type="Proteomes" id="UP000000445">
    <property type="component" value="Chromosome"/>
</dbReference>
<dbReference type="SUPFAM" id="SSF143477">
    <property type="entry name" value="TM1622-like"/>
    <property type="match status" value="1"/>
</dbReference>
<dbReference type="PROSITE" id="PS51257">
    <property type="entry name" value="PROKAR_LIPOPROTEIN"/>
    <property type="match status" value="1"/>
</dbReference>
<evidence type="ECO:0000313" key="1">
    <source>
        <dbReference type="EMBL" id="ACM23012.1"/>
    </source>
</evidence>
<dbReference type="RefSeq" id="WP_015919329.1">
    <property type="nucleotide sequence ID" value="NC_011978.1"/>
</dbReference>
<sequence>MRWLLLIAIVFLLSACSFFQIEVPPDAYSVETALQILENQEYRLVDIKEVDQYRDVEMKGKVAIFESKTGDVLLLYAYRGEDAKQVWKAVKKKSGFLSVRSILELPNMGKFSTILDGKRIVSWWKKRWFFTVEGRNGVDKFVKHVFRVYGVLKE</sequence>
<dbReference type="eggNOG" id="ENOG5033DGV">
    <property type="taxonomic scope" value="Bacteria"/>
</dbReference>